<dbReference type="GO" id="GO:0004521">
    <property type="term" value="F:RNA endonuclease activity"/>
    <property type="evidence" value="ECO:0007669"/>
    <property type="project" value="TreeGrafter"/>
</dbReference>
<evidence type="ECO:0000256" key="3">
    <source>
        <dbReference type="ARBA" id="ARBA00022723"/>
    </source>
</evidence>
<dbReference type="Gene3D" id="3.40.50.1010">
    <property type="entry name" value="5'-nuclease"/>
    <property type="match status" value="1"/>
</dbReference>
<dbReference type="InterPro" id="IPR039907">
    <property type="entry name" value="NOB1"/>
</dbReference>
<comment type="similarity">
    <text evidence="1">Belongs to the NOB1 family.</text>
</comment>
<dbReference type="GO" id="GO:0016787">
    <property type="term" value="F:hydrolase activity"/>
    <property type="evidence" value="ECO:0007669"/>
    <property type="project" value="UniProtKB-KW"/>
</dbReference>
<dbReference type="GO" id="GO:0030688">
    <property type="term" value="C:preribosome, small subunit precursor"/>
    <property type="evidence" value="ECO:0007669"/>
    <property type="project" value="TreeGrafter"/>
</dbReference>
<dbReference type="InterPro" id="IPR033411">
    <property type="entry name" value="Ribonuclease_PIN"/>
</dbReference>
<dbReference type="GO" id="GO:0031981">
    <property type="term" value="C:nuclear lumen"/>
    <property type="evidence" value="ECO:0007669"/>
    <property type="project" value="UniProtKB-ARBA"/>
</dbReference>
<dbReference type="GO" id="GO:0046872">
    <property type="term" value="F:metal ion binding"/>
    <property type="evidence" value="ECO:0007669"/>
    <property type="project" value="UniProtKB-KW"/>
</dbReference>
<organism evidence="6 7">
    <name type="scientific">Dioscorea zingiberensis</name>
    <dbReference type="NCBI Taxonomy" id="325984"/>
    <lineage>
        <taxon>Eukaryota</taxon>
        <taxon>Viridiplantae</taxon>
        <taxon>Streptophyta</taxon>
        <taxon>Embryophyta</taxon>
        <taxon>Tracheophyta</taxon>
        <taxon>Spermatophyta</taxon>
        <taxon>Magnoliopsida</taxon>
        <taxon>Liliopsida</taxon>
        <taxon>Dioscoreales</taxon>
        <taxon>Dioscoreaceae</taxon>
        <taxon>Dioscorea</taxon>
    </lineage>
</organism>
<accession>A0A9D5HEZ7</accession>
<comment type="caution">
    <text evidence="6">The sequence shown here is derived from an EMBL/GenBank/DDBJ whole genome shotgun (WGS) entry which is preliminary data.</text>
</comment>
<dbReference type="EMBL" id="JAGGNH010000004">
    <property type="protein sequence ID" value="KAJ0974251.1"/>
    <property type="molecule type" value="Genomic_DNA"/>
</dbReference>
<evidence type="ECO:0000313" key="7">
    <source>
        <dbReference type="Proteomes" id="UP001085076"/>
    </source>
</evidence>
<dbReference type="FunFam" id="3.40.50.1010:FF:000020">
    <property type="entry name" value="20S-pre-rRNA D-site endonuclease NOB1"/>
    <property type="match status" value="1"/>
</dbReference>
<gene>
    <name evidence="6" type="ORF">J5N97_016216</name>
</gene>
<dbReference type="Pfam" id="PF17146">
    <property type="entry name" value="PIN_6"/>
    <property type="match status" value="1"/>
</dbReference>
<reference evidence="6" key="1">
    <citation type="submission" date="2021-03" db="EMBL/GenBank/DDBJ databases">
        <authorList>
            <person name="Li Z."/>
            <person name="Yang C."/>
        </authorList>
    </citation>
    <scope>NUCLEOTIDE SEQUENCE</scope>
    <source>
        <strain evidence="6">Dzin_1.0</strain>
        <tissue evidence="6">Leaf</tissue>
    </source>
</reference>
<dbReference type="AlphaFoldDB" id="A0A9D5HEZ7"/>
<name>A0A9D5HEZ7_9LILI</name>
<protein>
    <recommendedName>
        <fullName evidence="5">Ribonuclease PIN domain-containing protein</fullName>
    </recommendedName>
</protein>
<reference evidence="6" key="2">
    <citation type="journal article" date="2022" name="Hortic Res">
        <title>The genome of Dioscorea zingiberensis sheds light on the biosynthesis, origin and evolution of the medicinally important diosgenin saponins.</title>
        <authorList>
            <person name="Li Y."/>
            <person name="Tan C."/>
            <person name="Li Z."/>
            <person name="Guo J."/>
            <person name="Li S."/>
            <person name="Chen X."/>
            <person name="Wang C."/>
            <person name="Dai X."/>
            <person name="Yang H."/>
            <person name="Song W."/>
            <person name="Hou L."/>
            <person name="Xu J."/>
            <person name="Tong Z."/>
            <person name="Xu A."/>
            <person name="Yuan X."/>
            <person name="Wang W."/>
            <person name="Yang Q."/>
            <person name="Chen L."/>
            <person name="Sun Z."/>
            <person name="Wang K."/>
            <person name="Pan B."/>
            <person name="Chen J."/>
            <person name="Bao Y."/>
            <person name="Liu F."/>
            <person name="Qi X."/>
            <person name="Gang D.R."/>
            <person name="Wen J."/>
            <person name="Li J."/>
        </authorList>
    </citation>
    <scope>NUCLEOTIDE SEQUENCE</scope>
    <source>
        <strain evidence="6">Dzin_1.0</strain>
    </source>
</reference>
<evidence type="ECO:0000256" key="4">
    <source>
        <dbReference type="ARBA" id="ARBA00022801"/>
    </source>
</evidence>
<keyword evidence="7" id="KW-1185">Reference proteome</keyword>
<dbReference type="PANTHER" id="PTHR12814:SF2">
    <property type="entry name" value="RNA-BINDING PROTEIN NOB1"/>
    <property type="match status" value="1"/>
</dbReference>
<keyword evidence="4" id="KW-0378">Hydrolase</keyword>
<dbReference type="Proteomes" id="UP001085076">
    <property type="component" value="Miscellaneous, Linkage group lg04"/>
</dbReference>
<keyword evidence="3" id="KW-0479">Metal-binding</keyword>
<dbReference type="PANTHER" id="PTHR12814">
    <property type="entry name" value="RNA-BINDING PROTEIN NOB1"/>
    <property type="match status" value="1"/>
</dbReference>
<keyword evidence="2" id="KW-0540">Nuclease</keyword>
<evidence type="ECO:0000313" key="6">
    <source>
        <dbReference type="EMBL" id="KAJ0974251.1"/>
    </source>
</evidence>
<proteinExistence type="inferred from homology"/>
<sequence>MRFVTRYPVSDWHSCLPCGRFGMESVPESIKKVVKFARETGDLQTLSDVDLKLIALTYMLESQIHGTHHLRECPPPLHVVNVKSLKETEMPGWGSNVTNMAEWEALDQTSTVDDGSIEATVVDDAIVETNVLDEAALRLTTPSGTRGMQIHNCTVFTSLPQGGRDAITKNPILREDQLPHKLLYPKTKKKSNNKEDDFFSPDDIFYTCW</sequence>
<feature type="domain" description="Ribonuclease PIN" evidence="5">
    <location>
        <begin position="24"/>
        <end position="60"/>
    </location>
</feature>
<evidence type="ECO:0000256" key="1">
    <source>
        <dbReference type="ARBA" id="ARBA00005858"/>
    </source>
</evidence>
<dbReference type="GO" id="GO:0005737">
    <property type="term" value="C:cytoplasm"/>
    <property type="evidence" value="ECO:0007669"/>
    <property type="project" value="UniProtKB-ARBA"/>
</dbReference>
<dbReference type="GO" id="GO:0030490">
    <property type="term" value="P:maturation of SSU-rRNA"/>
    <property type="evidence" value="ECO:0007669"/>
    <property type="project" value="TreeGrafter"/>
</dbReference>
<evidence type="ECO:0000259" key="5">
    <source>
        <dbReference type="Pfam" id="PF17146"/>
    </source>
</evidence>
<evidence type="ECO:0000256" key="2">
    <source>
        <dbReference type="ARBA" id="ARBA00022722"/>
    </source>
</evidence>
<dbReference type="OrthoDB" id="446759at2759"/>